<dbReference type="InterPro" id="IPR006121">
    <property type="entry name" value="HMA_dom"/>
</dbReference>
<accession>A0A5A7PJH3</accession>
<dbReference type="InterPro" id="IPR036163">
    <property type="entry name" value="HMA_dom_sf"/>
</dbReference>
<dbReference type="PROSITE" id="PS50846">
    <property type="entry name" value="HMA_2"/>
    <property type="match status" value="1"/>
</dbReference>
<evidence type="ECO:0000256" key="4">
    <source>
        <dbReference type="ARBA" id="ARBA00023288"/>
    </source>
</evidence>
<dbReference type="PANTHER" id="PTHR45811">
    <property type="entry name" value="COPPER TRANSPORT PROTEIN FAMILY-RELATED"/>
    <property type="match status" value="1"/>
</dbReference>
<keyword evidence="3" id="KW-0479">Metal-binding</keyword>
<evidence type="ECO:0000256" key="7">
    <source>
        <dbReference type="SAM" id="MobiDB-lite"/>
    </source>
</evidence>
<evidence type="ECO:0000256" key="1">
    <source>
        <dbReference type="ARBA" id="ARBA00004170"/>
    </source>
</evidence>
<name>A0A5A7PJH3_STRAF</name>
<dbReference type="SUPFAM" id="SSF55008">
    <property type="entry name" value="HMA, heavy metal-associated domain"/>
    <property type="match status" value="1"/>
</dbReference>
<feature type="compositionally biased region" description="Basic and acidic residues" evidence="7">
    <location>
        <begin position="93"/>
        <end position="123"/>
    </location>
</feature>
<comment type="subcellular location">
    <subcellularLocation>
        <location evidence="1">Membrane</location>
        <topology evidence="1">Peripheral membrane protein</topology>
    </subcellularLocation>
</comment>
<dbReference type="GO" id="GO:0009626">
    <property type="term" value="P:plant-type hypersensitive response"/>
    <property type="evidence" value="ECO:0007669"/>
    <property type="project" value="UniProtKB-KW"/>
</dbReference>
<reference evidence="10" key="1">
    <citation type="journal article" date="2019" name="Curr. Biol.">
        <title>Genome Sequence of Striga asiatica Provides Insight into the Evolution of Plant Parasitism.</title>
        <authorList>
            <person name="Yoshida S."/>
            <person name="Kim S."/>
            <person name="Wafula E.K."/>
            <person name="Tanskanen J."/>
            <person name="Kim Y.M."/>
            <person name="Honaas L."/>
            <person name="Yang Z."/>
            <person name="Spallek T."/>
            <person name="Conn C.E."/>
            <person name="Ichihashi Y."/>
            <person name="Cheong K."/>
            <person name="Cui S."/>
            <person name="Der J.P."/>
            <person name="Gundlach H."/>
            <person name="Jiao Y."/>
            <person name="Hori C."/>
            <person name="Ishida J.K."/>
            <person name="Kasahara H."/>
            <person name="Kiba T."/>
            <person name="Kim M.S."/>
            <person name="Koo N."/>
            <person name="Laohavisit A."/>
            <person name="Lee Y.H."/>
            <person name="Lumba S."/>
            <person name="McCourt P."/>
            <person name="Mortimer J.C."/>
            <person name="Mutuku J.M."/>
            <person name="Nomura T."/>
            <person name="Sasaki-Sekimoto Y."/>
            <person name="Seto Y."/>
            <person name="Wang Y."/>
            <person name="Wakatake T."/>
            <person name="Sakakibara H."/>
            <person name="Demura T."/>
            <person name="Yamaguchi S."/>
            <person name="Yoneyama K."/>
            <person name="Manabe R.I."/>
            <person name="Nelson D.C."/>
            <person name="Schulman A.H."/>
            <person name="Timko M.P."/>
            <person name="dePamphilis C.W."/>
            <person name="Choi D."/>
            <person name="Shirasu K."/>
        </authorList>
    </citation>
    <scope>NUCLEOTIDE SEQUENCE [LARGE SCALE GENOMIC DNA]</scope>
    <source>
        <strain evidence="10">cv. UVA1</strain>
    </source>
</reference>
<proteinExistence type="inferred from homology"/>
<dbReference type="EMBL" id="BKCP01004661">
    <property type="protein sequence ID" value="GER33045.1"/>
    <property type="molecule type" value="Genomic_DNA"/>
</dbReference>
<evidence type="ECO:0000256" key="2">
    <source>
        <dbReference type="ARBA" id="ARBA00022481"/>
    </source>
</evidence>
<dbReference type="AlphaFoldDB" id="A0A5A7PJH3"/>
<evidence type="ECO:0000256" key="5">
    <source>
        <dbReference type="ARBA" id="ARBA00023289"/>
    </source>
</evidence>
<dbReference type="GO" id="GO:0046872">
    <property type="term" value="F:metal ion binding"/>
    <property type="evidence" value="ECO:0007669"/>
    <property type="project" value="UniProtKB-KW"/>
</dbReference>
<evidence type="ECO:0000256" key="6">
    <source>
        <dbReference type="ARBA" id="ARBA00024045"/>
    </source>
</evidence>
<keyword evidence="5" id="KW-0636">Prenylation</keyword>
<protein>
    <submittedName>
        <fullName evidence="9">Heavy metal transport/detoxification superfamily protein</fullName>
    </submittedName>
</protein>
<dbReference type="Proteomes" id="UP000325081">
    <property type="component" value="Unassembled WGS sequence"/>
</dbReference>
<evidence type="ECO:0000256" key="3">
    <source>
        <dbReference type="ARBA" id="ARBA00022723"/>
    </source>
</evidence>
<dbReference type="OrthoDB" id="1923658at2759"/>
<dbReference type="InterPro" id="IPR051863">
    <property type="entry name" value="HIPP"/>
</dbReference>
<keyword evidence="2" id="KW-0488">Methylation</keyword>
<comment type="similarity">
    <text evidence="6">Belongs to the HIPP family.</text>
</comment>
<sequence>MRLFDLFFPCFCRGHRNQEDQHIKKVVLKVHIQDNKDKQKAMKAVSSLSGVESLAIDMKEKKLTVVGDVDPVEIVSKLRKLWHTDILTVGPAKEPEKKKEDAKKDDNKKEDNNNYKKEDGKKKLENEQMAEMMKMYKNHYNYSYNNPYYTQYYRVYSAEENPNSCVIC</sequence>
<evidence type="ECO:0000259" key="8">
    <source>
        <dbReference type="PROSITE" id="PS50846"/>
    </source>
</evidence>
<keyword evidence="10" id="KW-1185">Reference proteome</keyword>
<evidence type="ECO:0000313" key="9">
    <source>
        <dbReference type="EMBL" id="GER33045.1"/>
    </source>
</evidence>
<organism evidence="9 10">
    <name type="scientific">Striga asiatica</name>
    <name type="common">Asiatic witchweed</name>
    <name type="synonym">Buchnera asiatica</name>
    <dbReference type="NCBI Taxonomy" id="4170"/>
    <lineage>
        <taxon>Eukaryota</taxon>
        <taxon>Viridiplantae</taxon>
        <taxon>Streptophyta</taxon>
        <taxon>Embryophyta</taxon>
        <taxon>Tracheophyta</taxon>
        <taxon>Spermatophyta</taxon>
        <taxon>Magnoliopsida</taxon>
        <taxon>eudicotyledons</taxon>
        <taxon>Gunneridae</taxon>
        <taxon>Pentapetalae</taxon>
        <taxon>asterids</taxon>
        <taxon>lamiids</taxon>
        <taxon>Lamiales</taxon>
        <taxon>Orobanchaceae</taxon>
        <taxon>Buchnereae</taxon>
        <taxon>Striga</taxon>
    </lineage>
</organism>
<feature type="region of interest" description="Disordered" evidence="7">
    <location>
        <begin position="92"/>
        <end position="123"/>
    </location>
</feature>
<feature type="domain" description="HMA" evidence="8">
    <location>
        <begin position="23"/>
        <end position="90"/>
    </location>
</feature>
<dbReference type="Gene3D" id="3.30.70.100">
    <property type="match status" value="1"/>
</dbReference>
<evidence type="ECO:0000313" key="10">
    <source>
        <dbReference type="Proteomes" id="UP000325081"/>
    </source>
</evidence>
<comment type="caution">
    <text evidence="9">The sequence shown here is derived from an EMBL/GenBank/DDBJ whole genome shotgun (WGS) entry which is preliminary data.</text>
</comment>
<gene>
    <name evidence="9" type="ORF">STAS_09152</name>
</gene>
<dbReference type="PANTHER" id="PTHR45811:SF49">
    <property type="entry name" value="OS04G0667600 PROTEIN"/>
    <property type="match status" value="1"/>
</dbReference>
<dbReference type="GO" id="GO:0016020">
    <property type="term" value="C:membrane"/>
    <property type="evidence" value="ECO:0007669"/>
    <property type="project" value="UniProtKB-SubCell"/>
</dbReference>
<dbReference type="Pfam" id="PF00403">
    <property type="entry name" value="HMA"/>
    <property type="match status" value="1"/>
</dbReference>
<keyword evidence="4" id="KW-0449">Lipoprotein</keyword>